<dbReference type="Gene3D" id="3.30.200.20">
    <property type="entry name" value="Phosphorylase Kinase, domain 1"/>
    <property type="match status" value="1"/>
</dbReference>
<organism evidence="1 3">
    <name type="scientific">Mus musculus</name>
    <name type="common">Mouse</name>
    <dbReference type="NCBI Taxonomy" id="10090"/>
    <lineage>
        <taxon>Eukaryota</taxon>
        <taxon>Metazoa</taxon>
        <taxon>Chordata</taxon>
        <taxon>Craniata</taxon>
        <taxon>Vertebrata</taxon>
        <taxon>Euteleostomi</taxon>
        <taxon>Mammalia</taxon>
        <taxon>Eutheria</taxon>
        <taxon>Euarchontoglires</taxon>
        <taxon>Glires</taxon>
        <taxon>Rodentia</taxon>
        <taxon>Myomorpha</taxon>
        <taxon>Muroidea</taxon>
        <taxon>Muridae</taxon>
        <taxon>Murinae</taxon>
        <taxon>Mus</taxon>
        <taxon>Mus</taxon>
    </lineage>
</organism>
<dbReference type="SMR" id="A0A1L1SSW8"/>
<reference evidence="1" key="4">
    <citation type="submission" date="2025-09" db="UniProtKB">
        <authorList>
            <consortium name="Ensembl"/>
        </authorList>
    </citation>
    <scope>IDENTIFICATION</scope>
    <source>
        <strain evidence="1">C57BL/6J</strain>
    </source>
</reference>
<keyword evidence="3" id="KW-1185">Reference proteome</keyword>
<reference evidence="1" key="3">
    <citation type="submission" date="2025-08" db="UniProtKB">
        <authorList>
            <consortium name="Ensembl"/>
        </authorList>
    </citation>
    <scope>IDENTIFICATION</scope>
    <source>
        <strain evidence="1">C57BL/6J</strain>
    </source>
</reference>
<reference evidence="1 3" key="2">
    <citation type="journal article" date="2011" name="PLoS Biol.">
        <title>Modernizing reference genome assemblies.</title>
        <authorList>
            <person name="Church D.M."/>
            <person name="Schneider V.A."/>
            <person name="Graves T."/>
            <person name="Auger K."/>
            <person name="Cunningham F."/>
            <person name="Bouk N."/>
            <person name="Chen H.C."/>
            <person name="Agarwala R."/>
            <person name="McLaren W.M."/>
            <person name="Ritchie G.R."/>
            <person name="Albracht D."/>
            <person name="Kremitzki M."/>
            <person name="Rock S."/>
            <person name="Kotkiewicz H."/>
            <person name="Kremitzki C."/>
            <person name="Wollam A."/>
            <person name="Trani L."/>
            <person name="Fulton L."/>
            <person name="Fulton R."/>
            <person name="Matthews L."/>
            <person name="Whitehead S."/>
            <person name="Chow W."/>
            <person name="Torrance J."/>
            <person name="Dunn M."/>
            <person name="Harden G."/>
            <person name="Threadgold G."/>
            <person name="Wood J."/>
            <person name="Collins J."/>
            <person name="Heath P."/>
            <person name="Griffiths G."/>
            <person name="Pelan S."/>
            <person name="Grafham D."/>
            <person name="Eichler E.E."/>
            <person name="Weinstock G."/>
            <person name="Mardis E.R."/>
            <person name="Wilson R.K."/>
            <person name="Howe K."/>
            <person name="Flicek P."/>
            <person name="Hubbard T."/>
        </authorList>
    </citation>
    <scope>NUCLEOTIDE SEQUENCE [LARGE SCALE GENOMIC DNA]</scope>
    <source>
        <strain evidence="1 3">C57BL/6J</strain>
    </source>
</reference>
<dbReference type="FunFam" id="3.30.200.20:FF:001443">
    <property type="entry name" value="Cyclin-dependent kinase 19"/>
    <property type="match status" value="1"/>
</dbReference>
<proteinExistence type="predicted"/>
<name>A0A1L1SSW8_MOUSE</name>
<protein>
    <submittedName>
        <fullName evidence="1">Cyclin dependent kinase 19</fullName>
    </submittedName>
</protein>
<gene>
    <name evidence="1 2" type="primary">Cdk19</name>
</gene>
<evidence type="ECO:0000313" key="1">
    <source>
        <dbReference type="Ensembl" id="ENSMUSP00000150085.2"/>
    </source>
</evidence>
<dbReference type="Antibodypedia" id="2087">
    <property type="antibodies" value="203 antibodies from 31 providers"/>
</dbReference>
<dbReference type="ExpressionAtlas" id="A0A1L1SSW8">
    <property type="expression patterns" value="baseline and differential"/>
</dbReference>
<evidence type="ECO:0000313" key="3">
    <source>
        <dbReference type="Proteomes" id="UP000000589"/>
    </source>
</evidence>
<dbReference type="Proteomes" id="UP000000589">
    <property type="component" value="Chromosome 10"/>
</dbReference>
<dbReference type="MGI" id="MGI:1925584">
    <property type="gene designation" value="Cdk19"/>
</dbReference>
<dbReference type="VEuPathDB" id="HostDB:ENSMUSG00000038481"/>
<dbReference type="AlphaFoldDB" id="A0A1L1SSW8"/>
<dbReference type="Ensembl" id="ENSMUST00000215000.2">
    <property type="protein sequence ID" value="ENSMUSP00000150085.2"/>
    <property type="gene ID" value="ENSMUSG00000038481.14"/>
</dbReference>
<reference evidence="1 3" key="1">
    <citation type="journal article" date="2009" name="PLoS Biol.">
        <title>Lineage-specific biology revealed by a finished genome assembly of the mouse.</title>
        <authorList>
            <consortium name="Mouse Genome Sequencing Consortium"/>
            <person name="Church D.M."/>
            <person name="Goodstadt L."/>
            <person name="Hillier L.W."/>
            <person name="Zody M.C."/>
            <person name="Goldstein S."/>
            <person name="She X."/>
            <person name="Bult C.J."/>
            <person name="Agarwala R."/>
            <person name="Cherry J.L."/>
            <person name="DiCuccio M."/>
            <person name="Hlavina W."/>
            <person name="Kapustin Y."/>
            <person name="Meric P."/>
            <person name="Maglott D."/>
            <person name="Birtle Z."/>
            <person name="Marques A.C."/>
            <person name="Graves T."/>
            <person name="Zhou S."/>
            <person name="Teague B."/>
            <person name="Potamousis K."/>
            <person name="Churas C."/>
            <person name="Place M."/>
            <person name="Herschleb J."/>
            <person name="Runnheim R."/>
            <person name="Forrest D."/>
            <person name="Amos-Landgraf J."/>
            <person name="Schwartz D.C."/>
            <person name="Cheng Z."/>
            <person name="Lindblad-Toh K."/>
            <person name="Eichler E.E."/>
            <person name="Ponting C.P."/>
        </authorList>
    </citation>
    <scope>NUCLEOTIDE SEQUENCE [LARGE SCALE GENOMIC DNA]</scope>
    <source>
        <strain evidence="1 3">C57BL/6J</strain>
    </source>
</reference>
<accession>A0A1L1SSW8</accession>
<sequence length="44" mass="5206">MDYDFKAKLAAERERVEDLFEYEGCKVGRGTYGHVYKARRKDGF</sequence>
<dbReference type="AGR" id="MGI:1925584"/>
<dbReference type="Bgee" id="ENSMUSG00000038481">
    <property type="expression patterns" value="Expressed in otolith organ and 228 other cell types or tissues"/>
</dbReference>
<dbReference type="GeneTree" id="ENSGT00940000158213"/>
<dbReference type="ProteomicsDB" id="349011"/>
<evidence type="ECO:0000313" key="2">
    <source>
        <dbReference type="MGI" id="MGI:1925584"/>
    </source>
</evidence>